<organism evidence="2 3">
    <name type="scientific">Flavobacterium rivuli WB 3.3-2 = DSM 21788</name>
    <dbReference type="NCBI Taxonomy" id="1121895"/>
    <lineage>
        <taxon>Bacteria</taxon>
        <taxon>Pseudomonadati</taxon>
        <taxon>Bacteroidota</taxon>
        <taxon>Flavobacteriia</taxon>
        <taxon>Flavobacteriales</taxon>
        <taxon>Flavobacteriaceae</taxon>
        <taxon>Flavobacterium</taxon>
    </lineage>
</organism>
<evidence type="ECO:0000259" key="1">
    <source>
        <dbReference type="Pfam" id="PF13460"/>
    </source>
</evidence>
<evidence type="ECO:0000313" key="3">
    <source>
        <dbReference type="Proteomes" id="UP000030152"/>
    </source>
</evidence>
<proteinExistence type="predicted"/>
<comment type="caution">
    <text evidence="2">The sequence shown here is derived from an EMBL/GenBank/DDBJ whole genome shotgun (WGS) entry which is preliminary data.</text>
</comment>
<name>A0A0A2M275_9FLAO</name>
<dbReference type="Proteomes" id="UP000030152">
    <property type="component" value="Unassembled WGS sequence"/>
</dbReference>
<dbReference type="OrthoDB" id="2149806at2"/>
<dbReference type="PANTHER" id="PTHR43162">
    <property type="match status" value="1"/>
</dbReference>
<dbReference type="InterPro" id="IPR051604">
    <property type="entry name" value="Ergot_Alk_Oxidoreductase"/>
</dbReference>
<dbReference type="InterPro" id="IPR036291">
    <property type="entry name" value="NAD(P)-bd_dom_sf"/>
</dbReference>
<dbReference type="RefSeq" id="WP_020213725.1">
    <property type="nucleotide sequence ID" value="NZ_JRLX01000010.1"/>
</dbReference>
<keyword evidence="3" id="KW-1185">Reference proteome</keyword>
<reference evidence="2 3" key="1">
    <citation type="submission" date="2013-09" db="EMBL/GenBank/DDBJ databases">
        <authorList>
            <person name="Zeng Z."/>
            <person name="Chen C."/>
        </authorList>
    </citation>
    <scope>NUCLEOTIDE SEQUENCE [LARGE SCALE GENOMIC DNA]</scope>
    <source>
        <strain evidence="2 3">WB 3.3-2</strain>
    </source>
</reference>
<dbReference type="Pfam" id="PF13460">
    <property type="entry name" value="NAD_binding_10"/>
    <property type="match status" value="1"/>
</dbReference>
<accession>A0A0A2M275</accession>
<feature type="domain" description="NAD(P)-binding" evidence="1">
    <location>
        <begin position="7"/>
        <end position="113"/>
    </location>
</feature>
<dbReference type="InterPro" id="IPR016040">
    <property type="entry name" value="NAD(P)-bd_dom"/>
</dbReference>
<dbReference type="PANTHER" id="PTHR43162:SF1">
    <property type="entry name" value="PRESTALK A DIFFERENTIATION PROTEIN A"/>
    <property type="match status" value="1"/>
</dbReference>
<protein>
    <submittedName>
        <fullName evidence="2">NAD-dependent dehydratase</fullName>
    </submittedName>
</protein>
<dbReference type="eggNOG" id="COG0702">
    <property type="taxonomic scope" value="Bacteria"/>
</dbReference>
<dbReference type="SUPFAM" id="SSF51735">
    <property type="entry name" value="NAD(P)-binding Rossmann-fold domains"/>
    <property type="match status" value="1"/>
</dbReference>
<evidence type="ECO:0000313" key="2">
    <source>
        <dbReference type="EMBL" id="KGO86379.1"/>
    </source>
</evidence>
<dbReference type="STRING" id="1121895.GCA_000378485_02558"/>
<gene>
    <name evidence="2" type="ORF">Q765_10880</name>
</gene>
<sequence>MKITIAGSLGNIGRPLTQNLVKAGHDVTVISSSPAREADINALGAKAAIGYVNDSAFLNDAFTGAHAVFTMTPPNMGGSNIIKNTTLAGEAFAQAIKQSGVQRVVMLSSIGGDLPTGNGPIAGLYNIEQLFNQLNGVAITYLRAGYFYTNFYNDIPLIEGMDIMGGNFPDTAVLPLVHPNDIAEAAAEELQKAASGNYIRYIVSDVVQAGAVAKALGVAINKPELPWVEFTDEQSLQGMLQAGLPEEIAGLYTEMGTGLSNGSVASHFLKTNAPVTGKIKLEEFAKEFAAKF</sequence>
<dbReference type="Gene3D" id="3.40.50.720">
    <property type="entry name" value="NAD(P)-binding Rossmann-like Domain"/>
    <property type="match status" value="1"/>
</dbReference>
<dbReference type="EMBL" id="JRLX01000010">
    <property type="protein sequence ID" value="KGO86379.1"/>
    <property type="molecule type" value="Genomic_DNA"/>
</dbReference>
<dbReference type="Gene3D" id="3.90.25.10">
    <property type="entry name" value="UDP-galactose 4-epimerase, domain 1"/>
    <property type="match status" value="1"/>
</dbReference>
<dbReference type="AlphaFoldDB" id="A0A0A2M275"/>